<name>A0ACC3SKC0_9PEZI</name>
<protein>
    <submittedName>
        <fullName evidence="1">Uncharacterized protein</fullName>
    </submittedName>
</protein>
<organism evidence="1 2">
    <name type="scientific">Zalaria obscura</name>
    <dbReference type="NCBI Taxonomy" id="2024903"/>
    <lineage>
        <taxon>Eukaryota</taxon>
        <taxon>Fungi</taxon>
        <taxon>Dikarya</taxon>
        <taxon>Ascomycota</taxon>
        <taxon>Pezizomycotina</taxon>
        <taxon>Dothideomycetes</taxon>
        <taxon>Dothideomycetidae</taxon>
        <taxon>Dothideales</taxon>
        <taxon>Zalariaceae</taxon>
        <taxon>Zalaria</taxon>
    </lineage>
</organism>
<dbReference type="EMBL" id="JAMKPW020000012">
    <property type="protein sequence ID" value="KAK8212924.1"/>
    <property type="molecule type" value="Genomic_DNA"/>
</dbReference>
<gene>
    <name evidence="1" type="ORF">M8818_003089</name>
</gene>
<keyword evidence="2" id="KW-1185">Reference proteome</keyword>
<evidence type="ECO:0000313" key="2">
    <source>
        <dbReference type="Proteomes" id="UP001320706"/>
    </source>
</evidence>
<dbReference type="Proteomes" id="UP001320706">
    <property type="component" value="Unassembled WGS sequence"/>
</dbReference>
<sequence>MDGSSPVAGRLHQAALRDAHAEGLVEVQIVCAIDHWDHARQPLTRVYGATPRYAVKVHLFTAELADQPETFAERSEQMAKADGPLQDDGGDASKPNIVFILTDDQDLHMNSLAHMPHLKKHLLDEGTFFQRHYCTVALCCPSRVNLWTGKAAHNTNVTDVNPPYGGYPKFVTQGFNEAWLPLWLQKSGYNNYYTGKLFNAHSLSNYDSPFPSGFTGSDFLLDPHTYEYLNASFQRNQDPPVSHEGEYSTDVLASKAYGFLDDAIAAEKPFFLTIAPSAPHSNVKFEQDFFHGNVSGHTIKTSPPIAAERHKHLFKDAVVPRTPNFNPDKPSGVSWISELPQQSEENIDFNDEFYRKRLQALQAVDEIVEQVITRLDKAGILDNTYVFYSSDNGYHIGQHRLQPGKECGFEEDINVPLIVRGPGVAKGQVSDMVTSHTDLAPTFLSLAGGRIRDDFDGAAIPITSTQLLEAKETRREHVNIEYWGFALGEGDFGAGFKWNNTYKGLRLIGDDYNFYYSVWCSGEHELYDLNNDPHELHNLYTTNHSHPFHFTTTVSRVPSGSPPTNLYHLLSRLDSLVLVLKTCKGRSCTHPWETLHPSGDVQTLHDALNKTFDDFYETQQERVQYSKCEKGYIFESEGPSDVKAFPIEVIGARGGASWSELV</sequence>
<evidence type="ECO:0000313" key="1">
    <source>
        <dbReference type="EMBL" id="KAK8212924.1"/>
    </source>
</evidence>
<comment type="caution">
    <text evidence="1">The sequence shown here is derived from an EMBL/GenBank/DDBJ whole genome shotgun (WGS) entry which is preliminary data.</text>
</comment>
<accession>A0ACC3SKC0</accession>
<reference evidence="1" key="1">
    <citation type="submission" date="2024-02" db="EMBL/GenBank/DDBJ databases">
        <title>Metagenome Assembled Genome of Zalaria obscura JY119.</title>
        <authorList>
            <person name="Vighnesh L."/>
            <person name="Jagadeeshwari U."/>
            <person name="Venkata Ramana C."/>
            <person name="Sasikala C."/>
        </authorList>
    </citation>
    <scope>NUCLEOTIDE SEQUENCE</scope>
    <source>
        <strain evidence="1">JY119</strain>
    </source>
</reference>
<proteinExistence type="predicted"/>